<dbReference type="GO" id="GO:0016887">
    <property type="term" value="F:ATP hydrolysis activity"/>
    <property type="evidence" value="ECO:0007669"/>
    <property type="project" value="UniProtKB-UniRule"/>
</dbReference>
<keyword evidence="6" id="KW-0378">Hydrolase</keyword>
<evidence type="ECO:0000256" key="5">
    <source>
        <dbReference type="ARBA" id="ARBA00023014"/>
    </source>
</evidence>
<dbReference type="RefSeq" id="WP_075818038.1">
    <property type="nucleotide sequence ID" value="NZ_CAPNHH010000020.1"/>
</dbReference>
<accession>A0A1U7NIA4</accession>
<evidence type="ECO:0000256" key="3">
    <source>
        <dbReference type="ARBA" id="ARBA00022840"/>
    </source>
</evidence>
<dbReference type="FunFam" id="3.40.50.300:FF:001119">
    <property type="entry name" value="Iron-sulfur cluster carrier protein"/>
    <property type="match status" value="1"/>
</dbReference>
<dbReference type="AlphaFoldDB" id="A0A1U7NIA4"/>
<dbReference type="PANTHER" id="PTHR42961:SF2">
    <property type="entry name" value="IRON-SULFUR PROTEIN NUBPL"/>
    <property type="match status" value="1"/>
</dbReference>
<dbReference type="HAMAP" id="MF_02040">
    <property type="entry name" value="Mrp_NBP35"/>
    <property type="match status" value="1"/>
</dbReference>
<dbReference type="SUPFAM" id="SSF52540">
    <property type="entry name" value="P-loop containing nucleoside triphosphate hydrolases"/>
    <property type="match status" value="1"/>
</dbReference>
<dbReference type="InterPro" id="IPR000808">
    <property type="entry name" value="Mrp-like_CS"/>
</dbReference>
<keyword evidence="5 6" id="KW-0411">Iron-sulfur</keyword>
<dbReference type="GO" id="GO:0016226">
    <property type="term" value="P:iron-sulfur cluster assembly"/>
    <property type="evidence" value="ECO:0007669"/>
    <property type="project" value="InterPro"/>
</dbReference>
<evidence type="ECO:0000256" key="4">
    <source>
        <dbReference type="ARBA" id="ARBA00023004"/>
    </source>
</evidence>
<keyword evidence="9" id="KW-1185">Reference proteome</keyword>
<evidence type="ECO:0000256" key="2">
    <source>
        <dbReference type="ARBA" id="ARBA00022741"/>
    </source>
</evidence>
<evidence type="ECO:0000256" key="1">
    <source>
        <dbReference type="ARBA" id="ARBA00022723"/>
    </source>
</evidence>
<sequence>MSCEGCPSKGNCSKDAASCQTKPNPNNHIRYIAAVMSGKGGVGKSTCTVLLARALAAQGKKVGIMDADITGPSIPRLMALEDEKAYATPDNQIIPIESQEGIKMISLNYMLPDENEPVIWRGPIVANVVKQFYTDVLWGDLDVLLIDMPPGTGDVALTILQELPVNGVVMISTPQPMVSMIVTKAIRMCEKMSIPVLGVIENMAYLNCPHCDEKILFYNEDELNAFLDGSNSRLYGTLPQVDLIRDINKYDTFTLREQEKVKDMFTEIASDVMEDLSALKAEGNA</sequence>
<keyword evidence="3 6" id="KW-0067">ATP-binding</keyword>
<feature type="binding site" evidence="6">
    <location>
        <begin position="38"/>
        <end position="45"/>
    </location>
    <ligand>
        <name>ATP</name>
        <dbReference type="ChEBI" id="CHEBI:30616"/>
    </ligand>
</feature>
<evidence type="ECO:0000313" key="9">
    <source>
        <dbReference type="Proteomes" id="UP000186341"/>
    </source>
</evidence>
<evidence type="ECO:0000256" key="7">
    <source>
        <dbReference type="SAM" id="MobiDB-lite"/>
    </source>
</evidence>
<proteinExistence type="inferred from homology"/>
<evidence type="ECO:0000313" key="8">
    <source>
        <dbReference type="EMBL" id="OLU41946.1"/>
    </source>
</evidence>
<dbReference type="PANTHER" id="PTHR42961">
    <property type="entry name" value="IRON-SULFUR PROTEIN NUBPL"/>
    <property type="match status" value="1"/>
</dbReference>
<comment type="caution">
    <text evidence="8">The sequence shown here is derived from an EMBL/GenBank/DDBJ whole genome shotgun (WGS) entry which is preliminary data.</text>
</comment>
<dbReference type="GO" id="GO:0005524">
    <property type="term" value="F:ATP binding"/>
    <property type="evidence" value="ECO:0007669"/>
    <property type="project" value="UniProtKB-UniRule"/>
</dbReference>
<comment type="similarity">
    <text evidence="6">Belongs to the Mrp/NBP35 ATP-binding proteins family.</text>
</comment>
<dbReference type="CDD" id="cd02037">
    <property type="entry name" value="Mrp_NBP35"/>
    <property type="match status" value="1"/>
</dbReference>
<dbReference type="GO" id="GO:0140663">
    <property type="term" value="F:ATP-dependent FeS chaperone activity"/>
    <property type="evidence" value="ECO:0007669"/>
    <property type="project" value="InterPro"/>
</dbReference>
<reference evidence="8 9" key="1">
    <citation type="submission" date="2016-11" db="EMBL/GenBank/DDBJ databases">
        <title>Description of two novel members of the family Erysipelotrichaceae: Ileibacterium lipovorans gen. nov., sp. nov. and Dubosiella newyorkensis, gen. nov., sp. nov.</title>
        <authorList>
            <person name="Cox L.M."/>
            <person name="Sohn J."/>
            <person name="Tyrrell K.L."/>
            <person name="Citron D.M."/>
            <person name="Lawson P.A."/>
            <person name="Patel N.B."/>
            <person name="Iizumi T."/>
            <person name="Perez-Perez G.I."/>
            <person name="Goldstein E.J."/>
            <person name="Blaser M.J."/>
        </authorList>
    </citation>
    <scope>NUCLEOTIDE SEQUENCE [LARGE SCALE GENOMIC DNA]</scope>
    <source>
        <strain evidence="8 9">NYU-BL-A3</strain>
    </source>
</reference>
<dbReference type="InterPro" id="IPR019591">
    <property type="entry name" value="Mrp/NBP35_ATP-bd"/>
</dbReference>
<organism evidence="8 9">
    <name type="scientific">Ileibacterium valens</name>
    <dbReference type="NCBI Taxonomy" id="1862668"/>
    <lineage>
        <taxon>Bacteria</taxon>
        <taxon>Bacillati</taxon>
        <taxon>Bacillota</taxon>
        <taxon>Erysipelotrichia</taxon>
        <taxon>Erysipelotrichales</taxon>
        <taxon>Erysipelotrichaceae</taxon>
        <taxon>Ileibacterium</taxon>
    </lineage>
</organism>
<keyword evidence="1 6" id="KW-0479">Metal-binding</keyword>
<dbReference type="Proteomes" id="UP000186341">
    <property type="component" value="Unassembled WGS sequence"/>
</dbReference>
<comment type="subunit">
    <text evidence="6">Homodimer.</text>
</comment>
<feature type="region of interest" description="Disordered" evidence="7">
    <location>
        <begin position="1"/>
        <end position="21"/>
    </location>
</feature>
<dbReference type="GeneID" id="82202076"/>
<dbReference type="Gene3D" id="3.40.50.300">
    <property type="entry name" value="P-loop containing nucleotide triphosphate hydrolases"/>
    <property type="match status" value="1"/>
</dbReference>
<comment type="function">
    <text evidence="6">Binds and transfers iron-sulfur (Fe-S) clusters to target apoproteins. Can hydrolyze ATP.</text>
</comment>
<evidence type="ECO:0000256" key="6">
    <source>
        <dbReference type="HAMAP-Rule" id="MF_02040"/>
    </source>
</evidence>
<dbReference type="PROSITE" id="PS01215">
    <property type="entry name" value="MRP"/>
    <property type="match status" value="1"/>
</dbReference>
<protein>
    <recommendedName>
        <fullName evidence="6">Iron-sulfur cluster carrier protein</fullName>
    </recommendedName>
</protein>
<keyword evidence="2 6" id="KW-0547">Nucleotide-binding</keyword>
<dbReference type="EMBL" id="MPJW01000070">
    <property type="protein sequence ID" value="OLU41946.1"/>
    <property type="molecule type" value="Genomic_DNA"/>
</dbReference>
<dbReference type="GO" id="GO:0046872">
    <property type="term" value="F:metal ion binding"/>
    <property type="evidence" value="ECO:0007669"/>
    <property type="project" value="UniProtKB-KW"/>
</dbReference>
<dbReference type="OrthoDB" id="9809679at2"/>
<dbReference type="InterPro" id="IPR044304">
    <property type="entry name" value="NUBPL-like"/>
</dbReference>
<dbReference type="GO" id="GO:0051539">
    <property type="term" value="F:4 iron, 4 sulfur cluster binding"/>
    <property type="evidence" value="ECO:0007669"/>
    <property type="project" value="TreeGrafter"/>
</dbReference>
<dbReference type="InterPro" id="IPR033756">
    <property type="entry name" value="YlxH/NBP35"/>
</dbReference>
<gene>
    <name evidence="8" type="ORF">BO222_02340</name>
</gene>
<name>A0A1U7NIA4_9FIRM</name>
<dbReference type="InterPro" id="IPR027417">
    <property type="entry name" value="P-loop_NTPase"/>
</dbReference>
<dbReference type="Pfam" id="PF10609">
    <property type="entry name" value="ParA"/>
    <property type="match status" value="1"/>
</dbReference>
<keyword evidence="4 6" id="KW-0408">Iron</keyword>